<evidence type="ECO:0000256" key="3">
    <source>
        <dbReference type="ARBA" id="ARBA00022475"/>
    </source>
</evidence>
<keyword evidence="3" id="KW-1003">Cell membrane</keyword>
<dbReference type="RefSeq" id="WP_091517891.1">
    <property type="nucleotide sequence ID" value="NZ_FORF01000002.1"/>
</dbReference>
<comment type="similarity">
    <text evidence="8 9">Belongs to the TRAP transporter small permease family.</text>
</comment>
<dbReference type="Proteomes" id="UP000242763">
    <property type="component" value="Unassembled WGS sequence"/>
</dbReference>
<feature type="domain" description="Tripartite ATP-independent periplasmic transporters DctQ component" evidence="10">
    <location>
        <begin position="26"/>
        <end position="150"/>
    </location>
</feature>
<keyword evidence="6 9" id="KW-1133">Transmembrane helix</keyword>
<evidence type="ECO:0000256" key="1">
    <source>
        <dbReference type="ARBA" id="ARBA00004429"/>
    </source>
</evidence>
<keyword evidence="2 9" id="KW-0813">Transport</keyword>
<keyword evidence="7 9" id="KW-0472">Membrane</keyword>
<name>A0A1I3I2D0_9HYPH</name>
<dbReference type="EMBL" id="FORF01000002">
    <property type="protein sequence ID" value="SFI41993.1"/>
    <property type="molecule type" value="Genomic_DNA"/>
</dbReference>
<evidence type="ECO:0000256" key="5">
    <source>
        <dbReference type="ARBA" id="ARBA00022692"/>
    </source>
</evidence>
<evidence type="ECO:0000256" key="7">
    <source>
        <dbReference type="ARBA" id="ARBA00023136"/>
    </source>
</evidence>
<evidence type="ECO:0000256" key="2">
    <source>
        <dbReference type="ARBA" id="ARBA00022448"/>
    </source>
</evidence>
<dbReference type="PANTHER" id="PTHR35011:SF4">
    <property type="entry name" value="SLL1102 PROTEIN"/>
    <property type="match status" value="1"/>
</dbReference>
<feature type="transmembrane region" description="Helical" evidence="9">
    <location>
        <begin position="21"/>
        <end position="40"/>
    </location>
</feature>
<evidence type="ECO:0000313" key="11">
    <source>
        <dbReference type="EMBL" id="SFI41993.1"/>
    </source>
</evidence>
<dbReference type="GO" id="GO:0005886">
    <property type="term" value="C:plasma membrane"/>
    <property type="evidence" value="ECO:0007669"/>
    <property type="project" value="UniProtKB-SubCell"/>
</dbReference>
<gene>
    <name evidence="11" type="ORF">SAMN03080618_00356</name>
</gene>
<protein>
    <recommendedName>
        <fullName evidence="9">TRAP transporter small permease protein</fullName>
    </recommendedName>
</protein>
<keyword evidence="5 9" id="KW-0812">Transmembrane</keyword>
<keyword evidence="4 9" id="KW-0997">Cell inner membrane</keyword>
<feature type="transmembrane region" description="Helical" evidence="9">
    <location>
        <begin position="133"/>
        <end position="156"/>
    </location>
</feature>
<dbReference type="GO" id="GO:0022857">
    <property type="term" value="F:transmembrane transporter activity"/>
    <property type="evidence" value="ECO:0007669"/>
    <property type="project" value="UniProtKB-UniRule"/>
</dbReference>
<evidence type="ECO:0000256" key="9">
    <source>
        <dbReference type="RuleBase" id="RU369079"/>
    </source>
</evidence>
<organism evidence="11 12">
    <name type="scientific">Aquamicrobium aerolatum DSM 21857</name>
    <dbReference type="NCBI Taxonomy" id="1121003"/>
    <lineage>
        <taxon>Bacteria</taxon>
        <taxon>Pseudomonadati</taxon>
        <taxon>Pseudomonadota</taxon>
        <taxon>Alphaproteobacteria</taxon>
        <taxon>Hyphomicrobiales</taxon>
        <taxon>Phyllobacteriaceae</taxon>
        <taxon>Aerobium</taxon>
    </lineage>
</organism>
<sequence length="179" mass="19733">MKFLSDMIGRLLETIGKVVSLSVLAITVVVLIEILSRLFFRVSLPWAADVASWLMCALIMLGGPWAVSTGKFVRVDALYAGFSPRNRLLIDSVVSSALLLFLTYVLIRHGYTFAERAFIAGERPASANWPAPIWAFKALIPAGAGLMVLGWAHYLLVEWHAYLHPEDAVTAPEELQIHG</sequence>
<comment type="function">
    <text evidence="9">Part of the tripartite ATP-independent periplasmic (TRAP) transport system.</text>
</comment>
<feature type="transmembrane region" description="Helical" evidence="9">
    <location>
        <begin position="46"/>
        <end position="67"/>
    </location>
</feature>
<dbReference type="Pfam" id="PF04290">
    <property type="entry name" value="DctQ"/>
    <property type="match status" value="1"/>
</dbReference>
<dbReference type="InterPro" id="IPR055348">
    <property type="entry name" value="DctQ"/>
</dbReference>
<accession>A0A1I3I2D0</accession>
<dbReference type="InterPro" id="IPR007387">
    <property type="entry name" value="TRAP_DctQ"/>
</dbReference>
<evidence type="ECO:0000256" key="4">
    <source>
        <dbReference type="ARBA" id="ARBA00022519"/>
    </source>
</evidence>
<evidence type="ECO:0000313" key="12">
    <source>
        <dbReference type="Proteomes" id="UP000242763"/>
    </source>
</evidence>
<dbReference type="PANTHER" id="PTHR35011">
    <property type="entry name" value="2,3-DIKETO-L-GULONATE TRAP TRANSPORTER SMALL PERMEASE PROTEIN YIAM"/>
    <property type="match status" value="1"/>
</dbReference>
<proteinExistence type="inferred from homology"/>
<evidence type="ECO:0000256" key="6">
    <source>
        <dbReference type="ARBA" id="ARBA00022989"/>
    </source>
</evidence>
<evidence type="ECO:0000256" key="8">
    <source>
        <dbReference type="ARBA" id="ARBA00038436"/>
    </source>
</evidence>
<reference evidence="12" key="1">
    <citation type="submission" date="2016-10" db="EMBL/GenBank/DDBJ databases">
        <authorList>
            <person name="Varghese N."/>
            <person name="Submissions S."/>
        </authorList>
    </citation>
    <scope>NUCLEOTIDE SEQUENCE [LARGE SCALE GENOMIC DNA]</scope>
    <source>
        <strain evidence="12">DSM 21857</strain>
    </source>
</reference>
<comment type="subunit">
    <text evidence="9">The complex comprises the extracytoplasmic solute receptor protein and the two transmembrane proteins.</text>
</comment>
<dbReference type="OrthoDB" id="9794346at2"/>
<feature type="transmembrane region" description="Helical" evidence="9">
    <location>
        <begin position="88"/>
        <end position="107"/>
    </location>
</feature>
<dbReference type="STRING" id="1121003.SAMN03080618_00356"/>
<comment type="subcellular location">
    <subcellularLocation>
        <location evidence="1 9">Cell inner membrane</location>
        <topology evidence="1 9">Multi-pass membrane protein</topology>
    </subcellularLocation>
</comment>
<dbReference type="AlphaFoldDB" id="A0A1I3I2D0"/>
<keyword evidence="12" id="KW-1185">Reference proteome</keyword>
<evidence type="ECO:0000259" key="10">
    <source>
        <dbReference type="Pfam" id="PF04290"/>
    </source>
</evidence>